<dbReference type="RefSeq" id="WP_344415840.1">
    <property type="nucleotide sequence ID" value="NZ_BAAAQK010000005.1"/>
</dbReference>
<name>A0ABN2MYZ6_9PSEU</name>
<dbReference type="EMBL" id="BAAAQK010000005">
    <property type="protein sequence ID" value="GAA1845057.1"/>
    <property type="molecule type" value="Genomic_DNA"/>
</dbReference>
<protein>
    <submittedName>
        <fullName evidence="4">SDR family oxidoreductase</fullName>
    </submittedName>
</protein>
<proteinExistence type="inferred from homology"/>
<evidence type="ECO:0000256" key="3">
    <source>
        <dbReference type="RuleBase" id="RU000363"/>
    </source>
</evidence>
<reference evidence="4 5" key="1">
    <citation type="journal article" date="2019" name="Int. J. Syst. Evol. Microbiol.">
        <title>The Global Catalogue of Microorganisms (GCM) 10K type strain sequencing project: providing services to taxonomists for standard genome sequencing and annotation.</title>
        <authorList>
            <consortium name="The Broad Institute Genomics Platform"/>
            <consortium name="The Broad Institute Genome Sequencing Center for Infectious Disease"/>
            <person name="Wu L."/>
            <person name="Ma J."/>
        </authorList>
    </citation>
    <scope>NUCLEOTIDE SEQUENCE [LARGE SCALE GENOMIC DNA]</scope>
    <source>
        <strain evidence="4 5">JCM 16009</strain>
    </source>
</reference>
<keyword evidence="2" id="KW-0560">Oxidoreductase</keyword>
<organism evidence="4 5">
    <name type="scientific">Pseudonocardia ailaonensis</name>
    <dbReference type="NCBI Taxonomy" id="367279"/>
    <lineage>
        <taxon>Bacteria</taxon>
        <taxon>Bacillati</taxon>
        <taxon>Actinomycetota</taxon>
        <taxon>Actinomycetes</taxon>
        <taxon>Pseudonocardiales</taxon>
        <taxon>Pseudonocardiaceae</taxon>
        <taxon>Pseudonocardia</taxon>
    </lineage>
</organism>
<comment type="similarity">
    <text evidence="1 3">Belongs to the short-chain dehydrogenases/reductases (SDR) family.</text>
</comment>
<dbReference type="PROSITE" id="PS00061">
    <property type="entry name" value="ADH_SHORT"/>
    <property type="match status" value="1"/>
</dbReference>
<evidence type="ECO:0000313" key="5">
    <source>
        <dbReference type="Proteomes" id="UP001500449"/>
    </source>
</evidence>
<keyword evidence="5" id="KW-1185">Reference proteome</keyword>
<dbReference type="PANTHER" id="PTHR45024">
    <property type="entry name" value="DEHYDROGENASES, SHORT CHAIN"/>
    <property type="match status" value="1"/>
</dbReference>
<evidence type="ECO:0000256" key="2">
    <source>
        <dbReference type="ARBA" id="ARBA00023002"/>
    </source>
</evidence>
<evidence type="ECO:0000256" key="1">
    <source>
        <dbReference type="ARBA" id="ARBA00006484"/>
    </source>
</evidence>
<dbReference type="Proteomes" id="UP001500449">
    <property type="component" value="Unassembled WGS sequence"/>
</dbReference>
<dbReference type="InterPro" id="IPR051687">
    <property type="entry name" value="Peroxisomal_Beta-Oxidation"/>
</dbReference>
<dbReference type="PRINTS" id="PR00080">
    <property type="entry name" value="SDRFAMILY"/>
</dbReference>
<gene>
    <name evidence="4" type="ORF">GCM10009836_25700</name>
</gene>
<dbReference type="SUPFAM" id="SSF51735">
    <property type="entry name" value="NAD(P)-binding Rossmann-fold domains"/>
    <property type="match status" value="1"/>
</dbReference>
<dbReference type="PRINTS" id="PR00081">
    <property type="entry name" value="GDHRDH"/>
</dbReference>
<comment type="caution">
    <text evidence="4">The sequence shown here is derived from an EMBL/GenBank/DDBJ whole genome shotgun (WGS) entry which is preliminary data.</text>
</comment>
<dbReference type="InterPro" id="IPR002347">
    <property type="entry name" value="SDR_fam"/>
</dbReference>
<dbReference type="InterPro" id="IPR036291">
    <property type="entry name" value="NAD(P)-bd_dom_sf"/>
</dbReference>
<accession>A0ABN2MYZ6</accession>
<sequence length="305" mass="31853">MSSNLSGRVAVVTGAGAGIGRAAALELASHGATVVVNDRGSAHDGTGSSTSPAQFVVDEITALGGTARTNPADVGDFDQVAELVRSTVGEFGRLDIIVNNAGHYRAAPIWEMSEDDWDSIIRVHLKGQFNLIRNAAPVFMAQRYGRILNMSSRSGLGDAGKASYSAAKEGVIGLTRAVARELGPHGVTCNAVRPIAKTRLMPVSAAGLSVVADIPEPEELAPVMAYLVSERAANVNGATFLLRGSQVALYSEPELLRTAYCPAGGWTFESFALAMGDGLGADLRNEWTDFDPGKKVIGRVGASIV</sequence>
<dbReference type="InterPro" id="IPR020904">
    <property type="entry name" value="Sc_DH/Rdtase_CS"/>
</dbReference>
<dbReference type="PANTHER" id="PTHR45024:SF2">
    <property type="entry name" value="SCP2 DOMAIN-CONTAINING PROTEIN"/>
    <property type="match status" value="1"/>
</dbReference>
<dbReference type="Pfam" id="PF00106">
    <property type="entry name" value="adh_short"/>
    <property type="match status" value="1"/>
</dbReference>
<evidence type="ECO:0000313" key="4">
    <source>
        <dbReference type="EMBL" id="GAA1845057.1"/>
    </source>
</evidence>
<dbReference type="Gene3D" id="3.40.50.720">
    <property type="entry name" value="NAD(P)-binding Rossmann-like Domain"/>
    <property type="match status" value="1"/>
</dbReference>